<evidence type="ECO:0000313" key="3">
    <source>
        <dbReference type="Proteomes" id="UP000235672"/>
    </source>
</evidence>
<accession>A0A2J6PDA4</accession>
<evidence type="ECO:0000313" key="2">
    <source>
        <dbReference type="EMBL" id="PMD12031.1"/>
    </source>
</evidence>
<evidence type="ECO:0008006" key="4">
    <source>
        <dbReference type="Google" id="ProtNLM"/>
    </source>
</evidence>
<feature type="region of interest" description="Disordered" evidence="1">
    <location>
        <begin position="156"/>
        <end position="238"/>
    </location>
</feature>
<reference evidence="2 3" key="1">
    <citation type="submission" date="2016-05" db="EMBL/GenBank/DDBJ databases">
        <title>A degradative enzymes factory behind the ericoid mycorrhizal symbiosis.</title>
        <authorList>
            <consortium name="DOE Joint Genome Institute"/>
            <person name="Martino E."/>
            <person name="Morin E."/>
            <person name="Grelet G."/>
            <person name="Kuo A."/>
            <person name="Kohler A."/>
            <person name="Daghino S."/>
            <person name="Barry K."/>
            <person name="Choi C."/>
            <person name="Cichocki N."/>
            <person name="Clum A."/>
            <person name="Copeland A."/>
            <person name="Hainaut M."/>
            <person name="Haridas S."/>
            <person name="Labutti K."/>
            <person name="Lindquist E."/>
            <person name="Lipzen A."/>
            <person name="Khouja H.-R."/>
            <person name="Murat C."/>
            <person name="Ohm R."/>
            <person name="Olson A."/>
            <person name="Spatafora J."/>
            <person name="Veneault-Fourrey C."/>
            <person name="Henrissat B."/>
            <person name="Grigoriev I."/>
            <person name="Martin F."/>
            <person name="Perotto S."/>
        </authorList>
    </citation>
    <scope>NUCLEOTIDE SEQUENCE [LARGE SCALE GENOMIC DNA]</scope>
    <source>
        <strain evidence="2 3">UAMH 7357</strain>
    </source>
</reference>
<protein>
    <recommendedName>
        <fullName evidence="4">Fungal N-terminal domain-containing protein</fullName>
    </recommendedName>
</protein>
<feature type="compositionally biased region" description="Low complexity" evidence="1">
    <location>
        <begin position="195"/>
        <end position="207"/>
    </location>
</feature>
<sequence>MAELLGAKSAGVQLFETAIVILKSIRKAYKQHKGLTDFLVEYRRELEGIQDLIESVKNEKALKGAKVSEPLTSLKHLEGKLCDWLAKVDPGDKKSLRQFADQLLRGQDDRKKLDHIMKDLDRAKNNLLLALSMHHSTVVHSIGQAVDTKSNKTIRLSQNAKTNRSTTGRANIIVPTVASTDTQSSDSEEDDTSTEDTSSTGGTSTEGSESDEPTSAVPEERKIRRVRRNKAKKGSRMINGPVGKVDRYAHVSIIEIEDNECEEDADMINYAIDEEGLALTQKMREMRIAERRDDILWARKHGFEPCTTAAARTEASG</sequence>
<dbReference type="EMBL" id="KZ613572">
    <property type="protein sequence ID" value="PMD12031.1"/>
    <property type="molecule type" value="Genomic_DNA"/>
</dbReference>
<organism evidence="2 3">
    <name type="scientific">Hyaloscypha hepaticicola</name>
    <dbReference type="NCBI Taxonomy" id="2082293"/>
    <lineage>
        <taxon>Eukaryota</taxon>
        <taxon>Fungi</taxon>
        <taxon>Dikarya</taxon>
        <taxon>Ascomycota</taxon>
        <taxon>Pezizomycotina</taxon>
        <taxon>Leotiomycetes</taxon>
        <taxon>Helotiales</taxon>
        <taxon>Hyaloscyphaceae</taxon>
        <taxon>Hyaloscypha</taxon>
    </lineage>
</organism>
<feature type="compositionally biased region" description="Polar residues" evidence="1">
    <location>
        <begin position="156"/>
        <end position="169"/>
    </location>
</feature>
<evidence type="ECO:0000256" key="1">
    <source>
        <dbReference type="SAM" id="MobiDB-lite"/>
    </source>
</evidence>
<feature type="compositionally biased region" description="Basic residues" evidence="1">
    <location>
        <begin position="223"/>
        <end position="235"/>
    </location>
</feature>
<dbReference type="Proteomes" id="UP000235672">
    <property type="component" value="Unassembled WGS sequence"/>
</dbReference>
<dbReference type="OrthoDB" id="3559235at2759"/>
<keyword evidence="3" id="KW-1185">Reference proteome</keyword>
<proteinExistence type="predicted"/>
<dbReference type="AlphaFoldDB" id="A0A2J6PDA4"/>
<gene>
    <name evidence="2" type="ORF">NA56DRAFT_39585</name>
</gene>
<name>A0A2J6PDA4_9HELO</name>